<reference evidence="4 5" key="1">
    <citation type="journal article" date="2019" name="Nat. Med.">
        <title>A library of human gut bacterial isolates paired with longitudinal multiomics data enables mechanistic microbiome research.</title>
        <authorList>
            <person name="Poyet M."/>
            <person name="Groussin M."/>
            <person name="Gibbons S.M."/>
            <person name="Avila-Pacheco J."/>
            <person name="Jiang X."/>
            <person name="Kearney S.M."/>
            <person name="Perrotta A.R."/>
            <person name="Berdy B."/>
            <person name="Zhao S."/>
            <person name="Lieberman T.D."/>
            <person name="Swanson P.K."/>
            <person name="Smith M."/>
            <person name="Roesemann S."/>
            <person name="Alexander J.E."/>
            <person name="Rich S.A."/>
            <person name="Livny J."/>
            <person name="Vlamakis H."/>
            <person name="Clish C."/>
            <person name="Bullock K."/>
            <person name="Deik A."/>
            <person name="Scott J."/>
            <person name="Pierce K.A."/>
            <person name="Xavier R.J."/>
            <person name="Alm E.J."/>
        </authorList>
    </citation>
    <scope>NUCLEOTIDE SEQUENCE [LARGE SCALE GENOMIC DNA]</scope>
    <source>
        <strain evidence="3 4">BIOML-A6</strain>
        <strain evidence="2 5">BIOML-A8</strain>
    </source>
</reference>
<dbReference type="EMBL" id="VVYX01000050">
    <property type="protein sequence ID" value="KAA5413392.1"/>
    <property type="molecule type" value="Genomic_DNA"/>
</dbReference>
<evidence type="ECO:0000313" key="4">
    <source>
        <dbReference type="Proteomes" id="UP000448877"/>
    </source>
</evidence>
<sequence length="389" mass="45356">MKIAILTLPLHYNYGGNLQCYALCTVLKKMDHEVQVIKLIQDIQLPPLKQRPYLYTKRLINKILGRKYSCILAEQRLIKDRDIVHQYADEFIRKYIPCTNAQYASNEELKEISNLGFQVYIVGSDQVWRPKYAFPDIRAFYLSFLKKEKVKRIAYAASFGTDENEYTKEQQQDCGILIEKFDAVSVRESSAIKLINDTLLWNCKQLQQVVDPTMLLDKIDYLKLVNQQFPAPANGLFYYILDMTSDKKRALDDICRKTQTTPFTVFPKSTLPDSKVEDKIVPPVEEWINAFEKAQYIITDSFHGCVFSIIFNKPFIVYANANRGVARFNSLLKLFHLKDRLIYSAQELNIEKINAPINWHQINQIRKEQTELAMLFLKKNLQVPQENVT</sequence>
<gene>
    <name evidence="3" type="ORF">F2Y81_20910</name>
    <name evidence="2" type="ORF">F2Y87_25770</name>
</gene>
<comment type="caution">
    <text evidence="3">The sequence shown here is derived from an EMBL/GenBank/DDBJ whole genome shotgun (WGS) entry which is preliminary data.</text>
</comment>
<evidence type="ECO:0000313" key="3">
    <source>
        <dbReference type="EMBL" id="KAA5414244.1"/>
    </source>
</evidence>
<evidence type="ECO:0000259" key="1">
    <source>
        <dbReference type="Pfam" id="PF04230"/>
    </source>
</evidence>
<dbReference type="InterPro" id="IPR007345">
    <property type="entry name" value="Polysacch_pyruvyl_Trfase"/>
</dbReference>
<proteinExistence type="predicted"/>
<dbReference type="AlphaFoldDB" id="A0A642PSG0"/>
<keyword evidence="3" id="KW-0808">Transferase</keyword>
<evidence type="ECO:0000313" key="2">
    <source>
        <dbReference type="EMBL" id="KAA5413392.1"/>
    </source>
</evidence>
<organism evidence="3 4">
    <name type="scientific">Bacteroides cellulosilyticus</name>
    <dbReference type="NCBI Taxonomy" id="246787"/>
    <lineage>
        <taxon>Bacteria</taxon>
        <taxon>Pseudomonadati</taxon>
        <taxon>Bacteroidota</taxon>
        <taxon>Bacteroidia</taxon>
        <taxon>Bacteroidales</taxon>
        <taxon>Bacteroidaceae</taxon>
        <taxon>Bacteroides</taxon>
    </lineage>
</organism>
<dbReference type="Pfam" id="PF04230">
    <property type="entry name" value="PS_pyruv_trans"/>
    <property type="match status" value="1"/>
</dbReference>
<protein>
    <submittedName>
        <fullName evidence="3">Polysaccharide pyruvyl transferase family protein</fullName>
    </submittedName>
</protein>
<dbReference type="Proteomes" id="UP000448877">
    <property type="component" value="Unassembled WGS sequence"/>
</dbReference>
<dbReference type="Proteomes" id="UP000482653">
    <property type="component" value="Unassembled WGS sequence"/>
</dbReference>
<dbReference type="RefSeq" id="WP_022210198.1">
    <property type="nucleotide sequence ID" value="NZ_JAHLOW010000008.1"/>
</dbReference>
<name>A0A642PSG0_9BACE</name>
<feature type="domain" description="Polysaccharide pyruvyl transferase" evidence="1">
    <location>
        <begin position="13"/>
        <end position="321"/>
    </location>
</feature>
<dbReference type="EMBL" id="VVYV01000043">
    <property type="protein sequence ID" value="KAA5414244.1"/>
    <property type="molecule type" value="Genomic_DNA"/>
</dbReference>
<dbReference type="GO" id="GO:0016740">
    <property type="term" value="F:transferase activity"/>
    <property type="evidence" value="ECO:0007669"/>
    <property type="project" value="UniProtKB-KW"/>
</dbReference>
<evidence type="ECO:0000313" key="5">
    <source>
        <dbReference type="Proteomes" id="UP000482653"/>
    </source>
</evidence>
<accession>A0A642PSG0</accession>